<dbReference type="PANTHER" id="PTHR47257:SF1">
    <property type="entry name" value="PH-RESPONSE TRANSCRIPTION FACTOR PACC_RIM101"/>
    <property type="match status" value="1"/>
</dbReference>
<evidence type="ECO:0000313" key="13">
    <source>
        <dbReference type="Proteomes" id="UP000054560"/>
    </source>
</evidence>
<dbReference type="Pfam" id="PF00536">
    <property type="entry name" value="SAM_1"/>
    <property type="match status" value="1"/>
</dbReference>
<evidence type="ECO:0000256" key="5">
    <source>
        <dbReference type="ARBA" id="ARBA00022771"/>
    </source>
</evidence>
<evidence type="ECO:0000259" key="11">
    <source>
        <dbReference type="PROSITE" id="PS50157"/>
    </source>
</evidence>
<dbReference type="Pfam" id="PF00096">
    <property type="entry name" value="zf-C2H2"/>
    <property type="match status" value="1"/>
</dbReference>
<keyword evidence="4" id="KW-0677">Repeat</keyword>
<evidence type="ECO:0000256" key="7">
    <source>
        <dbReference type="ARBA" id="ARBA00023242"/>
    </source>
</evidence>
<dbReference type="InterPro" id="IPR001660">
    <property type="entry name" value="SAM"/>
</dbReference>
<dbReference type="RefSeq" id="XP_014161022.1">
    <property type="nucleotide sequence ID" value="XM_014305547.1"/>
</dbReference>
<reference evidence="12 13" key="1">
    <citation type="submission" date="2011-02" db="EMBL/GenBank/DDBJ databases">
        <title>The Genome Sequence of Sphaeroforma arctica JP610.</title>
        <authorList>
            <consortium name="The Broad Institute Genome Sequencing Platform"/>
            <person name="Russ C."/>
            <person name="Cuomo C."/>
            <person name="Young S.K."/>
            <person name="Zeng Q."/>
            <person name="Gargeya S."/>
            <person name="Alvarado L."/>
            <person name="Berlin A."/>
            <person name="Chapman S.B."/>
            <person name="Chen Z."/>
            <person name="Freedman E."/>
            <person name="Gellesch M."/>
            <person name="Goldberg J."/>
            <person name="Griggs A."/>
            <person name="Gujja S."/>
            <person name="Heilman E."/>
            <person name="Heiman D."/>
            <person name="Howarth C."/>
            <person name="Mehta T."/>
            <person name="Neiman D."/>
            <person name="Pearson M."/>
            <person name="Roberts A."/>
            <person name="Saif S."/>
            <person name="Shea T."/>
            <person name="Shenoy N."/>
            <person name="Sisk P."/>
            <person name="Stolte C."/>
            <person name="Sykes S."/>
            <person name="White J."/>
            <person name="Yandava C."/>
            <person name="Burger G."/>
            <person name="Gray M.W."/>
            <person name="Holland P.W.H."/>
            <person name="King N."/>
            <person name="Lang F.B.F."/>
            <person name="Roger A.J."/>
            <person name="Ruiz-Trillo I."/>
            <person name="Haas B."/>
            <person name="Nusbaum C."/>
            <person name="Birren B."/>
        </authorList>
    </citation>
    <scope>NUCLEOTIDE SEQUENCE [LARGE SCALE GENOMIC DNA]</scope>
    <source>
        <strain evidence="12 13">JP610</strain>
    </source>
</reference>
<feature type="domain" description="SAM" evidence="10">
    <location>
        <begin position="123"/>
        <end position="187"/>
    </location>
</feature>
<sequence length="201" mass="23234">MSENGSDGEGLATGLATHPCRWDTCSFTSSTFKNLYEHIIEFHLGSIKKTDDWVCKWTSCPNAKQGKLFNKREHLKSHIMSHVNYFPFACQYCNQQFKRRPDLNKHINKSLGCQQRLHGLSLWDNERVCKWLADSDLHGLEGLFKARNINGETLMVIDDRFLLETLNITDQATRERLLALIRAKKRSYRGADTEKDPNDCK</sequence>
<dbReference type="InterPro" id="IPR013761">
    <property type="entry name" value="SAM/pointed_sf"/>
</dbReference>
<evidence type="ECO:0000256" key="3">
    <source>
        <dbReference type="ARBA" id="ARBA00022723"/>
    </source>
</evidence>
<proteinExistence type="inferred from homology"/>
<dbReference type="PROSITE" id="PS50157">
    <property type="entry name" value="ZINC_FINGER_C2H2_2"/>
    <property type="match status" value="1"/>
</dbReference>
<dbReference type="Proteomes" id="UP000054560">
    <property type="component" value="Unassembled WGS sequence"/>
</dbReference>
<keyword evidence="2" id="KW-0678">Repressor</keyword>
<evidence type="ECO:0000256" key="4">
    <source>
        <dbReference type="ARBA" id="ARBA00022737"/>
    </source>
</evidence>
<evidence type="ECO:0008006" key="14">
    <source>
        <dbReference type="Google" id="ProtNLM"/>
    </source>
</evidence>
<keyword evidence="6" id="KW-0862">Zinc</keyword>
<keyword evidence="3" id="KW-0479">Metal-binding</keyword>
<dbReference type="eggNOG" id="KOG1721">
    <property type="taxonomic scope" value="Eukaryota"/>
</dbReference>
<evidence type="ECO:0000256" key="2">
    <source>
        <dbReference type="ARBA" id="ARBA00022491"/>
    </source>
</evidence>
<evidence type="ECO:0000256" key="9">
    <source>
        <dbReference type="PROSITE-ProRule" id="PRU00042"/>
    </source>
</evidence>
<evidence type="ECO:0000256" key="1">
    <source>
        <dbReference type="ARBA" id="ARBA00004123"/>
    </source>
</evidence>
<dbReference type="SMART" id="SM00355">
    <property type="entry name" value="ZnF_C2H2"/>
    <property type="match status" value="3"/>
</dbReference>
<dbReference type="PANTHER" id="PTHR47257">
    <property type="entry name" value="PH-RESPONSE TRANSCRIPTION FACTOR PACC/RIM101"/>
    <property type="match status" value="1"/>
</dbReference>
<evidence type="ECO:0000313" key="12">
    <source>
        <dbReference type="EMBL" id="KNC87120.1"/>
    </source>
</evidence>
<dbReference type="InterPro" id="IPR050806">
    <property type="entry name" value="pacC/RIM101"/>
</dbReference>
<keyword evidence="7" id="KW-0539">Nucleus</keyword>
<organism evidence="12 13">
    <name type="scientific">Sphaeroforma arctica JP610</name>
    <dbReference type="NCBI Taxonomy" id="667725"/>
    <lineage>
        <taxon>Eukaryota</taxon>
        <taxon>Ichthyosporea</taxon>
        <taxon>Ichthyophonida</taxon>
        <taxon>Sphaeroforma</taxon>
    </lineage>
</organism>
<dbReference type="STRING" id="667725.A0A0L0GDP4"/>
<comment type="subcellular location">
    <subcellularLocation>
        <location evidence="1">Nucleus</location>
    </subcellularLocation>
</comment>
<keyword evidence="13" id="KW-1185">Reference proteome</keyword>
<dbReference type="Gene3D" id="3.30.160.60">
    <property type="entry name" value="Classic Zinc Finger"/>
    <property type="match status" value="1"/>
</dbReference>
<dbReference type="SUPFAM" id="SSF47769">
    <property type="entry name" value="SAM/Pointed domain"/>
    <property type="match status" value="1"/>
</dbReference>
<evidence type="ECO:0000259" key="10">
    <source>
        <dbReference type="PROSITE" id="PS50105"/>
    </source>
</evidence>
<dbReference type="GO" id="GO:0005634">
    <property type="term" value="C:nucleus"/>
    <property type="evidence" value="ECO:0007669"/>
    <property type="project" value="UniProtKB-SubCell"/>
</dbReference>
<dbReference type="AlphaFoldDB" id="A0A0L0GDP4"/>
<protein>
    <recommendedName>
        <fullName evidence="14">SAM domain-containing protein</fullName>
    </recommendedName>
</protein>
<dbReference type="GO" id="GO:0008270">
    <property type="term" value="F:zinc ion binding"/>
    <property type="evidence" value="ECO:0007669"/>
    <property type="project" value="UniProtKB-KW"/>
</dbReference>
<name>A0A0L0GDP4_9EUKA</name>
<evidence type="ECO:0000256" key="6">
    <source>
        <dbReference type="ARBA" id="ARBA00022833"/>
    </source>
</evidence>
<dbReference type="PROSITE" id="PS50105">
    <property type="entry name" value="SAM_DOMAIN"/>
    <property type="match status" value="1"/>
</dbReference>
<dbReference type="Gene3D" id="1.10.150.50">
    <property type="entry name" value="Transcription Factor, Ets-1"/>
    <property type="match status" value="1"/>
</dbReference>
<dbReference type="SUPFAM" id="SSF57667">
    <property type="entry name" value="beta-beta-alpha zinc fingers"/>
    <property type="match status" value="2"/>
</dbReference>
<feature type="domain" description="C2H2-type" evidence="11">
    <location>
        <begin position="88"/>
        <end position="115"/>
    </location>
</feature>
<dbReference type="GeneID" id="25901247"/>
<dbReference type="InterPro" id="IPR013087">
    <property type="entry name" value="Znf_C2H2_type"/>
</dbReference>
<gene>
    <name evidence="12" type="ORF">SARC_00743</name>
</gene>
<dbReference type="InterPro" id="IPR036236">
    <property type="entry name" value="Znf_C2H2_sf"/>
</dbReference>
<dbReference type="EMBL" id="KQ241622">
    <property type="protein sequence ID" value="KNC87120.1"/>
    <property type="molecule type" value="Genomic_DNA"/>
</dbReference>
<accession>A0A0L0GDP4</accession>
<keyword evidence="5 9" id="KW-0863">Zinc-finger</keyword>
<dbReference type="OrthoDB" id="6155966at2759"/>
<evidence type="ECO:0000256" key="8">
    <source>
        <dbReference type="ARBA" id="ARBA00038089"/>
    </source>
</evidence>
<comment type="similarity">
    <text evidence="8">Belongs to the pacC/RIM101 family.</text>
</comment>